<reference evidence="2 3" key="1">
    <citation type="submission" date="2014-02" db="EMBL/GenBank/DDBJ databases">
        <title>The small core and large imbalanced accessory genome model reveals a collaborative survival strategy of Sorangium cellulosum strains in nature.</title>
        <authorList>
            <person name="Han K."/>
            <person name="Peng R."/>
            <person name="Blom J."/>
            <person name="Li Y.-Z."/>
        </authorList>
    </citation>
    <scope>NUCLEOTIDE SEQUENCE [LARGE SCALE GENOMIC DNA]</scope>
    <source>
        <strain evidence="2 3">So0007-03</strain>
    </source>
</reference>
<keyword evidence="1" id="KW-0732">Signal</keyword>
<accession>A0A150TYU3</accession>
<organism evidence="2 3">
    <name type="scientific">Sorangium cellulosum</name>
    <name type="common">Polyangium cellulosum</name>
    <dbReference type="NCBI Taxonomy" id="56"/>
    <lineage>
        <taxon>Bacteria</taxon>
        <taxon>Pseudomonadati</taxon>
        <taxon>Myxococcota</taxon>
        <taxon>Polyangia</taxon>
        <taxon>Polyangiales</taxon>
        <taxon>Polyangiaceae</taxon>
        <taxon>Sorangium</taxon>
    </lineage>
</organism>
<feature type="chain" id="PRO_5007570265" description="Secreted protein" evidence="1">
    <location>
        <begin position="22"/>
        <end position="194"/>
    </location>
</feature>
<gene>
    <name evidence="2" type="ORF">BE21_01285</name>
</gene>
<evidence type="ECO:0000256" key="1">
    <source>
        <dbReference type="SAM" id="SignalP"/>
    </source>
</evidence>
<evidence type="ECO:0008006" key="4">
    <source>
        <dbReference type="Google" id="ProtNLM"/>
    </source>
</evidence>
<dbReference type="AlphaFoldDB" id="A0A150TYU3"/>
<feature type="signal peptide" evidence="1">
    <location>
        <begin position="1"/>
        <end position="21"/>
    </location>
</feature>
<dbReference type="PROSITE" id="PS51257">
    <property type="entry name" value="PROKAR_LIPOPROTEIN"/>
    <property type="match status" value="1"/>
</dbReference>
<dbReference type="Proteomes" id="UP000075502">
    <property type="component" value="Unassembled WGS sequence"/>
</dbReference>
<proteinExistence type="predicted"/>
<evidence type="ECO:0000313" key="2">
    <source>
        <dbReference type="EMBL" id="KYG09881.1"/>
    </source>
</evidence>
<name>A0A150TYU3_SORCE</name>
<comment type="caution">
    <text evidence="2">The sequence shown here is derived from an EMBL/GenBank/DDBJ whole genome shotgun (WGS) entry which is preliminary data.</text>
</comment>
<sequence length="194" mass="20858">MNQLGRASLVFLSSVASIALAGCSVESVDDPTAEEGELGSAQSALCDIADVAPHDFLTVDPDGSVQSQSPSGAYHDSNCTGGYIVHAGSDSFLRGLRFESSWEDNGLINQVNCSTAHVDMDIYGYDLDDLQWKAASDMAPVNGTWSATNGCQVRMHRSVNVPSRFYMYRVSAKAWHHVFGVSTFKPVTVELTGE</sequence>
<evidence type="ECO:0000313" key="3">
    <source>
        <dbReference type="Proteomes" id="UP000075502"/>
    </source>
</evidence>
<dbReference type="EMBL" id="JEME01000535">
    <property type="protein sequence ID" value="KYG09881.1"/>
    <property type="molecule type" value="Genomic_DNA"/>
</dbReference>
<protein>
    <recommendedName>
        <fullName evidence="4">Secreted protein</fullName>
    </recommendedName>
</protein>